<dbReference type="OrthoDB" id="8100807at2"/>
<organism evidence="1 2">
    <name type="scientific">Ensifer adhaerens</name>
    <name type="common">Sinorhizobium morelense</name>
    <dbReference type="NCBI Taxonomy" id="106592"/>
    <lineage>
        <taxon>Bacteria</taxon>
        <taxon>Pseudomonadati</taxon>
        <taxon>Pseudomonadota</taxon>
        <taxon>Alphaproteobacteria</taxon>
        <taxon>Hyphomicrobiales</taxon>
        <taxon>Rhizobiaceae</taxon>
        <taxon>Sinorhizobium/Ensifer group</taxon>
        <taxon>Ensifer</taxon>
    </lineage>
</organism>
<gene>
    <name evidence="1" type="ORF">NE863_33810</name>
</gene>
<keyword evidence="1" id="KW-0614">Plasmid</keyword>
<sequence length="89" mass="10512">MFDPVESAWISPTELNFLQRIFDRVCMWCQIDRPSKRADHLATYLLHEYRAGIRDETALFEAAMWREARRSKSGLMHEHDKGLDDTTIN</sequence>
<geneLocation type="plasmid" evidence="1 2">
    <name>pB</name>
</geneLocation>
<dbReference type="AlphaFoldDB" id="A0A9Q8YF75"/>
<dbReference type="Proteomes" id="UP001055460">
    <property type="component" value="Plasmid pB"/>
</dbReference>
<evidence type="ECO:0000313" key="1">
    <source>
        <dbReference type="EMBL" id="USJ27421.1"/>
    </source>
</evidence>
<dbReference type="RefSeq" id="WP_110819545.1">
    <property type="nucleotide sequence ID" value="NZ_CAXURO020000003.1"/>
</dbReference>
<name>A0A9Q8YF75_ENSAD</name>
<evidence type="ECO:0000313" key="2">
    <source>
        <dbReference type="Proteomes" id="UP001055460"/>
    </source>
</evidence>
<reference evidence="1" key="1">
    <citation type="submission" date="2022-06" db="EMBL/GenBank/DDBJ databases">
        <title>Physiological and biochemical characterization and genomic elucidation of a strain of the genus Ensifer adhaerens M8 that combines arsenic oxidation and chromium reduction.</title>
        <authorList>
            <person name="Li X."/>
            <person name="Yu c."/>
        </authorList>
    </citation>
    <scope>NUCLEOTIDE SEQUENCE</scope>
    <source>
        <strain evidence="1">M8</strain>
        <plasmid evidence="1">pB</plasmid>
    </source>
</reference>
<protein>
    <submittedName>
        <fullName evidence="1">Uncharacterized protein</fullName>
    </submittedName>
</protein>
<dbReference type="EMBL" id="CP098809">
    <property type="protein sequence ID" value="USJ27421.1"/>
    <property type="molecule type" value="Genomic_DNA"/>
</dbReference>
<proteinExistence type="predicted"/>
<accession>A0A9Q8YF75</accession>